<organism evidence="1 2">
    <name type="scientific">Mangrovactinospora gilvigrisea</name>
    <dbReference type="NCBI Taxonomy" id="1428644"/>
    <lineage>
        <taxon>Bacteria</taxon>
        <taxon>Bacillati</taxon>
        <taxon>Actinomycetota</taxon>
        <taxon>Actinomycetes</taxon>
        <taxon>Kitasatosporales</taxon>
        <taxon>Streptomycetaceae</taxon>
        <taxon>Mangrovactinospora</taxon>
    </lineage>
</organism>
<dbReference type="OrthoDB" id="4257011at2"/>
<accession>A0A1J7BEB6</accession>
<evidence type="ECO:0000313" key="2">
    <source>
        <dbReference type="Proteomes" id="UP000243342"/>
    </source>
</evidence>
<reference evidence="1 2" key="1">
    <citation type="submission" date="2016-10" db="EMBL/GenBank/DDBJ databases">
        <title>Genome sequence of Streptomyces gilvigriseus MUSC 26.</title>
        <authorList>
            <person name="Lee L.-H."/>
            <person name="Ser H.-L."/>
        </authorList>
    </citation>
    <scope>NUCLEOTIDE SEQUENCE [LARGE SCALE GENOMIC DNA]</scope>
    <source>
        <strain evidence="1 2">MUSC 26</strain>
    </source>
</reference>
<sequence>MIELTTPALHRTIVVTETVNENGAVTYSAKRRTKNDGDLPMGDFVVTPDSRLISNPRVVSIQFGSGSRTDRMDRTNIPNIDPQGIYAVGEVHINPGEWPAPEKGWFLRDLEVSLTPTGEAVPAPDQLRERLGDILRAIVQHWMERDDQPMLSAAWANELRPWRIKQLGEKLAALELEDQLSTDGDASEE</sequence>
<dbReference type="AlphaFoldDB" id="A0A1J7BEB6"/>
<comment type="caution">
    <text evidence="1">The sequence shown here is derived from an EMBL/GenBank/DDBJ whole genome shotgun (WGS) entry which is preliminary data.</text>
</comment>
<proteinExistence type="predicted"/>
<dbReference type="RefSeq" id="WP_071657095.1">
    <property type="nucleotide sequence ID" value="NZ_MLCF01000067.1"/>
</dbReference>
<gene>
    <name evidence="1" type="ORF">BIV57_13605</name>
</gene>
<dbReference type="Proteomes" id="UP000243342">
    <property type="component" value="Unassembled WGS sequence"/>
</dbReference>
<dbReference type="EMBL" id="MLCF01000067">
    <property type="protein sequence ID" value="OIV37019.1"/>
    <property type="molecule type" value="Genomic_DNA"/>
</dbReference>
<protein>
    <submittedName>
        <fullName evidence="1">Uncharacterized protein</fullName>
    </submittedName>
</protein>
<name>A0A1J7BEB6_9ACTN</name>
<evidence type="ECO:0000313" key="1">
    <source>
        <dbReference type="EMBL" id="OIV37019.1"/>
    </source>
</evidence>
<keyword evidence="2" id="KW-1185">Reference proteome</keyword>